<dbReference type="PROSITE" id="PS51257">
    <property type="entry name" value="PROKAR_LIPOPROTEIN"/>
    <property type="match status" value="1"/>
</dbReference>
<organism evidence="2 3">
    <name type="scientific">Acetobacter estunensis</name>
    <dbReference type="NCBI Taxonomy" id="104097"/>
    <lineage>
        <taxon>Bacteria</taxon>
        <taxon>Pseudomonadati</taxon>
        <taxon>Pseudomonadota</taxon>
        <taxon>Alphaproteobacteria</taxon>
        <taxon>Acetobacterales</taxon>
        <taxon>Acetobacteraceae</taxon>
        <taxon>Acetobacter</taxon>
    </lineage>
</organism>
<evidence type="ECO:0000313" key="3">
    <source>
        <dbReference type="Proteomes" id="UP000597459"/>
    </source>
</evidence>
<gene>
    <name evidence="2" type="ORF">GOB87_09925</name>
</gene>
<evidence type="ECO:0000313" key="2">
    <source>
        <dbReference type="EMBL" id="NHO54270.1"/>
    </source>
</evidence>
<dbReference type="Proteomes" id="UP000597459">
    <property type="component" value="Unassembled WGS sequence"/>
</dbReference>
<evidence type="ECO:0000256" key="1">
    <source>
        <dbReference type="SAM" id="MobiDB-lite"/>
    </source>
</evidence>
<proteinExistence type="predicted"/>
<evidence type="ECO:0008006" key="4">
    <source>
        <dbReference type="Google" id="ProtNLM"/>
    </source>
</evidence>
<accession>A0A967B7Q9</accession>
<dbReference type="AlphaFoldDB" id="A0A967B7Q9"/>
<name>A0A967B7Q9_9PROT</name>
<protein>
    <recommendedName>
        <fullName evidence="4">Lipoprotein</fullName>
    </recommendedName>
</protein>
<feature type="region of interest" description="Disordered" evidence="1">
    <location>
        <begin position="47"/>
        <end position="69"/>
    </location>
</feature>
<sequence>MPHRNISRLLAVLAVILLSGCADRHHRHWQDERSGYRADNYGYPNTGQWPVPGAIGPGGRYGQRPDDYR</sequence>
<dbReference type="RefSeq" id="WP_166316046.1">
    <property type="nucleotide sequence ID" value="NZ_WOTH01000019.1"/>
</dbReference>
<reference evidence="2" key="1">
    <citation type="submission" date="2019-11" db="EMBL/GenBank/DDBJ databases">
        <title>Description of new Acetobacter species.</title>
        <authorList>
            <person name="Cleenwerck I."/>
            <person name="Sombolestani A.S."/>
        </authorList>
    </citation>
    <scope>NUCLEOTIDE SEQUENCE</scope>
    <source>
        <strain evidence="2">LMG 1626</strain>
    </source>
</reference>
<keyword evidence="3" id="KW-1185">Reference proteome</keyword>
<dbReference type="EMBL" id="WOTH01000019">
    <property type="protein sequence ID" value="NHO54270.1"/>
    <property type="molecule type" value="Genomic_DNA"/>
</dbReference>
<comment type="caution">
    <text evidence="2">The sequence shown here is derived from an EMBL/GenBank/DDBJ whole genome shotgun (WGS) entry which is preliminary data.</text>
</comment>